<evidence type="ECO:0000256" key="4">
    <source>
        <dbReference type="SAM" id="MobiDB-lite"/>
    </source>
</evidence>
<feature type="compositionally biased region" description="Low complexity" evidence="4">
    <location>
        <begin position="449"/>
        <end position="461"/>
    </location>
</feature>
<evidence type="ECO:0000313" key="6">
    <source>
        <dbReference type="EMBL" id="KZC06349.1"/>
    </source>
</evidence>
<sequence length="495" mass="55533">MNLLVASLAVLVTLPSIILGGPVRLEVFDVDLVSEKDCYNNSLTLHVASSSIDRGFVESQTVKCLNIEHGQITYVTQGAFDEVPNLTYLSLEGNRITPRDLFSFGGLKSIRTLILSNQVNQYDGKELVIQGVYPQLRYLDLRNNSINSVRSLADNPFPVLKHLDLSMNRIVYFDFANLLPSTLSHLYLNRNSISRFSGQKFSNLMVLSLDGNNIDSIGDVYYGLNLTGARNLKSLSVGSNRIAALSKQAFKDNVNLQYLNLSSNSLSSLHSDTLESLQMSLQVLVLDGNSFDDIPISTIMNLTTLSMNCNGMKHLTVNPLLNMPYLKKLYLGGNTITDINSFAFRFQTRLEELYLNDNNLTYLQDQWADYMSSLRLLDLSGNRFELLDSLLKSPVAPIREIYFDRNPLKYINAAAFKAIPENATIHLQENPNRIVGSCRPTTPSVATEWPSTTGTWSPTSGRPWEWDSTSGSPWYSTSRGWWNHYKKMSTENLSS</sequence>
<dbReference type="STRING" id="178035.A0A154P337"/>
<dbReference type="PANTHER" id="PTHR24373">
    <property type="entry name" value="SLIT RELATED LEUCINE-RICH REPEAT NEURONAL PROTEIN"/>
    <property type="match status" value="1"/>
</dbReference>
<feature type="region of interest" description="Disordered" evidence="4">
    <location>
        <begin position="440"/>
        <end position="473"/>
    </location>
</feature>
<feature type="signal peptide" evidence="5">
    <location>
        <begin position="1"/>
        <end position="20"/>
    </location>
</feature>
<protein>
    <submittedName>
        <fullName evidence="6">Leucine-rich repeat-containing protein 15</fullName>
    </submittedName>
</protein>
<dbReference type="PROSITE" id="PS51450">
    <property type="entry name" value="LRR"/>
    <property type="match status" value="5"/>
</dbReference>
<keyword evidence="2 5" id="KW-0732">Signal</keyword>
<dbReference type="OMA" id="WDRENIN"/>
<dbReference type="Gene3D" id="3.80.10.10">
    <property type="entry name" value="Ribonuclease Inhibitor"/>
    <property type="match status" value="3"/>
</dbReference>
<organism evidence="6 7">
    <name type="scientific">Dufourea novaeangliae</name>
    <name type="common">Sweat bee</name>
    <dbReference type="NCBI Taxonomy" id="178035"/>
    <lineage>
        <taxon>Eukaryota</taxon>
        <taxon>Metazoa</taxon>
        <taxon>Ecdysozoa</taxon>
        <taxon>Arthropoda</taxon>
        <taxon>Hexapoda</taxon>
        <taxon>Insecta</taxon>
        <taxon>Pterygota</taxon>
        <taxon>Neoptera</taxon>
        <taxon>Endopterygota</taxon>
        <taxon>Hymenoptera</taxon>
        <taxon>Apocrita</taxon>
        <taxon>Aculeata</taxon>
        <taxon>Apoidea</taxon>
        <taxon>Anthophila</taxon>
        <taxon>Halictidae</taxon>
        <taxon>Rophitinae</taxon>
        <taxon>Dufourea</taxon>
    </lineage>
</organism>
<dbReference type="InterPro" id="IPR003591">
    <property type="entry name" value="Leu-rich_rpt_typical-subtyp"/>
</dbReference>
<dbReference type="SMART" id="SM00369">
    <property type="entry name" value="LRR_TYP"/>
    <property type="match status" value="9"/>
</dbReference>
<dbReference type="InterPro" id="IPR032675">
    <property type="entry name" value="LRR_dom_sf"/>
</dbReference>
<evidence type="ECO:0000256" key="5">
    <source>
        <dbReference type="SAM" id="SignalP"/>
    </source>
</evidence>
<name>A0A154P337_DUFNO</name>
<keyword evidence="1" id="KW-0433">Leucine-rich repeat</keyword>
<dbReference type="OrthoDB" id="2013775at2759"/>
<dbReference type="EMBL" id="KQ434809">
    <property type="protein sequence ID" value="KZC06349.1"/>
    <property type="molecule type" value="Genomic_DNA"/>
</dbReference>
<evidence type="ECO:0000313" key="7">
    <source>
        <dbReference type="Proteomes" id="UP000076502"/>
    </source>
</evidence>
<dbReference type="Pfam" id="PF13855">
    <property type="entry name" value="LRR_8"/>
    <property type="match status" value="3"/>
</dbReference>
<dbReference type="InterPro" id="IPR001611">
    <property type="entry name" value="Leu-rich_rpt"/>
</dbReference>
<dbReference type="PANTHER" id="PTHR24373:SF275">
    <property type="entry name" value="TIR DOMAIN-CONTAINING PROTEIN"/>
    <property type="match status" value="1"/>
</dbReference>
<gene>
    <name evidence="6" type="ORF">WN55_10259</name>
</gene>
<evidence type="ECO:0000256" key="3">
    <source>
        <dbReference type="ARBA" id="ARBA00022737"/>
    </source>
</evidence>
<dbReference type="AlphaFoldDB" id="A0A154P337"/>
<feature type="chain" id="PRO_5007599271" evidence="5">
    <location>
        <begin position="21"/>
        <end position="495"/>
    </location>
</feature>
<dbReference type="SUPFAM" id="SSF52058">
    <property type="entry name" value="L domain-like"/>
    <property type="match status" value="2"/>
</dbReference>
<evidence type="ECO:0000256" key="2">
    <source>
        <dbReference type="ARBA" id="ARBA00022729"/>
    </source>
</evidence>
<evidence type="ECO:0000256" key="1">
    <source>
        <dbReference type="ARBA" id="ARBA00022614"/>
    </source>
</evidence>
<proteinExistence type="predicted"/>
<accession>A0A154P337</accession>
<reference evidence="6 7" key="1">
    <citation type="submission" date="2015-07" db="EMBL/GenBank/DDBJ databases">
        <title>The genome of Dufourea novaeangliae.</title>
        <authorList>
            <person name="Pan H."/>
            <person name="Kapheim K."/>
        </authorList>
    </citation>
    <scope>NUCLEOTIDE SEQUENCE [LARGE SCALE GENOMIC DNA]</scope>
    <source>
        <strain evidence="6">0120121106</strain>
        <tissue evidence="6">Whole body</tissue>
    </source>
</reference>
<keyword evidence="3" id="KW-0677">Repeat</keyword>
<dbReference type="Proteomes" id="UP000076502">
    <property type="component" value="Unassembled WGS sequence"/>
</dbReference>
<dbReference type="InterPro" id="IPR050328">
    <property type="entry name" value="Dev_Immune_Receptor"/>
</dbReference>
<keyword evidence="7" id="KW-1185">Reference proteome</keyword>